<evidence type="ECO:0000256" key="9">
    <source>
        <dbReference type="ARBA" id="ARBA00022833"/>
    </source>
</evidence>
<evidence type="ECO:0000256" key="2">
    <source>
        <dbReference type="ARBA" id="ARBA00006460"/>
    </source>
</evidence>
<dbReference type="EC" id="2.7.7.6" evidence="15"/>
<dbReference type="InterPro" id="IPR007081">
    <property type="entry name" value="RNA_pol_Rpb1_5"/>
</dbReference>
<dbReference type="Gene3D" id="1.10.357.120">
    <property type="match status" value="1"/>
</dbReference>
<gene>
    <name evidence="17" type="ORF">AAG570_013534</name>
</gene>
<dbReference type="Pfam" id="PF05000">
    <property type="entry name" value="RNA_pol_Rpb1_4"/>
    <property type="match status" value="1"/>
</dbReference>
<dbReference type="FunFam" id="1.10.274.100:FF:000012">
    <property type="entry name" value="DNA-directed RNA polymerase subunit"/>
    <property type="match status" value="1"/>
</dbReference>
<dbReference type="CDD" id="cd01435">
    <property type="entry name" value="RNAP_I_RPA1_N"/>
    <property type="match status" value="1"/>
</dbReference>
<dbReference type="InterPro" id="IPR038120">
    <property type="entry name" value="Rpb1_funnel_sf"/>
</dbReference>
<comment type="similarity">
    <text evidence="2 15">Belongs to the RNA polymerase beta' chain family.</text>
</comment>
<dbReference type="InterPro" id="IPR000722">
    <property type="entry name" value="RNA_pol_asu"/>
</dbReference>
<comment type="caution">
    <text evidence="17">The sequence shown here is derived from an EMBL/GenBank/DDBJ whole genome shotgun (WGS) entry which is preliminary data.</text>
</comment>
<keyword evidence="4 15" id="KW-0240">DNA-directed RNA polymerase</keyword>
<dbReference type="InterPro" id="IPR044893">
    <property type="entry name" value="RNA_pol_Rpb1_clamp_domain"/>
</dbReference>
<evidence type="ECO:0000256" key="1">
    <source>
        <dbReference type="ARBA" id="ARBA00004604"/>
    </source>
</evidence>
<evidence type="ECO:0000256" key="10">
    <source>
        <dbReference type="ARBA" id="ARBA00022842"/>
    </source>
</evidence>
<dbReference type="Pfam" id="PF04998">
    <property type="entry name" value="RNA_pol_Rpb1_5"/>
    <property type="match status" value="1"/>
</dbReference>
<dbReference type="InterPro" id="IPR045867">
    <property type="entry name" value="DNA-dir_RpoC_beta_prime"/>
</dbReference>
<evidence type="ECO:0000256" key="13">
    <source>
        <dbReference type="ARBA" id="ARBA00048552"/>
    </source>
</evidence>
<protein>
    <recommendedName>
        <fullName evidence="15">DNA-directed RNA polymerase subunit</fullName>
        <ecNumber evidence="15">2.7.7.6</ecNumber>
    </recommendedName>
</protein>
<keyword evidence="12" id="KW-0539">Nucleus</keyword>
<dbReference type="Gene3D" id="1.10.274.100">
    <property type="entry name" value="RNA polymerase Rpb1, domain 3"/>
    <property type="match status" value="1"/>
</dbReference>
<evidence type="ECO:0000256" key="6">
    <source>
        <dbReference type="ARBA" id="ARBA00022679"/>
    </source>
</evidence>
<dbReference type="FunFam" id="2.40.40.20:FF:000019">
    <property type="entry name" value="DNA-directed RNA polymerase II subunit RPB1"/>
    <property type="match status" value="1"/>
</dbReference>
<keyword evidence="6 15" id="KW-0808">Transferase</keyword>
<dbReference type="Gene3D" id="3.30.1490.180">
    <property type="entry name" value="RNA polymerase ii"/>
    <property type="match status" value="1"/>
</dbReference>
<reference evidence="17 18" key="1">
    <citation type="submission" date="2024-07" db="EMBL/GenBank/DDBJ databases">
        <title>Chromosome-level genome assembly of the water stick insect Ranatra chinensis (Heteroptera: Nepidae).</title>
        <authorList>
            <person name="Liu X."/>
        </authorList>
    </citation>
    <scope>NUCLEOTIDE SEQUENCE [LARGE SCALE GENOMIC DNA]</scope>
    <source>
        <strain evidence="17">Cailab_2021Rc</strain>
        <tissue evidence="17">Muscle</tissue>
    </source>
</reference>
<dbReference type="Pfam" id="PF00623">
    <property type="entry name" value="RNA_pol_Rpb1_2"/>
    <property type="match status" value="1"/>
</dbReference>
<keyword evidence="18" id="KW-1185">Reference proteome</keyword>
<comment type="subunit">
    <text evidence="3">Component of the RNA polymerase I (Pol I) complex consisting of at least 13 subunits.</text>
</comment>
<name>A0ABD0YCP2_9HEMI</name>
<evidence type="ECO:0000256" key="3">
    <source>
        <dbReference type="ARBA" id="ARBA00011251"/>
    </source>
</evidence>
<dbReference type="GO" id="GO:0046872">
    <property type="term" value="F:metal ion binding"/>
    <property type="evidence" value="ECO:0007669"/>
    <property type="project" value="UniProtKB-KW"/>
</dbReference>
<dbReference type="InterPro" id="IPR042102">
    <property type="entry name" value="RNA_pol_Rpb1_3_sf"/>
</dbReference>
<dbReference type="Gene3D" id="1.10.132.30">
    <property type="match status" value="1"/>
</dbReference>
<keyword evidence="10" id="KW-0460">Magnesium</keyword>
<dbReference type="PANTHER" id="PTHR19376">
    <property type="entry name" value="DNA-DIRECTED RNA POLYMERASE"/>
    <property type="match status" value="1"/>
</dbReference>
<comment type="function">
    <text evidence="14">DNA-dependent RNA polymerase catalyzes the transcription of DNA into RNA using the four ribonucleoside triphosphates as substrates. Largest and catalytic core component of RNA polymerase I which synthesizes ribosomal RNA precursors. Forms the polymerase active center together with the second largest subunit. A single stranded DNA template strand of the promoter is positioned within the central active site cleft of Pol I. A bridging helix emanates from RPA1 and crosses the cleft near the catalytic site and is thought to promote translocation of Pol I by acting as a ratchet that moves the RNA-DNA hybrid through the active site by switching from straight to bent conformations at each step of nucleotide addition.</text>
</comment>
<dbReference type="GO" id="GO:0003899">
    <property type="term" value="F:DNA-directed RNA polymerase activity"/>
    <property type="evidence" value="ECO:0007669"/>
    <property type="project" value="UniProtKB-EC"/>
</dbReference>
<evidence type="ECO:0000256" key="8">
    <source>
        <dbReference type="ARBA" id="ARBA00022723"/>
    </source>
</evidence>
<evidence type="ECO:0000259" key="16">
    <source>
        <dbReference type="SMART" id="SM00663"/>
    </source>
</evidence>
<dbReference type="EMBL" id="JBFDAA010000009">
    <property type="protein sequence ID" value="KAL1129002.1"/>
    <property type="molecule type" value="Genomic_DNA"/>
</dbReference>
<accession>A0ABD0YCP2</accession>
<evidence type="ECO:0000256" key="5">
    <source>
        <dbReference type="ARBA" id="ARBA00022553"/>
    </source>
</evidence>
<keyword evidence="9" id="KW-0862">Zinc</keyword>
<dbReference type="InterPro" id="IPR007066">
    <property type="entry name" value="RNA_pol_Rpb1_3"/>
</dbReference>
<keyword evidence="7 15" id="KW-0548">Nucleotidyltransferase</keyword>
<organism evidence="17 18">
    <name type="scientific">Ranatra chinensis</name>
    <dbReference type="NCBI Taxonomy" id="642074"/>
    <lineage>
        <taxon>Eukaryota</taxon>
        <taxon>Metazoa</taxon>
        <taxon>Ecdysozoa</taxon>
        <taxon>Arthropoda</taxon>
        <taxon>Hexapoda</taxon>
        <taxon>Insecta</taxon>
        <taxon>Pterygota</taxon>
        <taxon>Neoptera</taxon>
        <taxon>Paraneoptera</taxon>
        <taxon>Hemiptera</taxon>
        <taxon>Heteroptera</taxon>
        <taxon>Panheteroptera</taxon>
        <taxon>Nepomorpha</taxon>
        <taxon>Nepidae</taxon>
        <taxon>Ranatrinae</taxon>
        <taxon>Ranatra</taxon>
    </lineage>
</organism>
<comment type="subcellular location">
    <subcellularLocation>
        <location evidence="1">Nucleus</location>
        <location evidence="1">Nucleolus</location>
    </subcellularLocation>
</comment>
<dbReference type="Pfam" id="PF04997">
    <property type="entry name" value="RNA_pol_Rpb1_1"/>
    <property type="match status" value="1"/>
</dbReference>
<dbReference type="Gene3D" id="6.10.250.2940">
    <property type="match status" value="1"/>
</dbReference>
<dbReference type="InterPro" id="IPR007080">
    <property type="entry name" value="RNA_pol_Rpb1_1"/>
</dbReference>
<dbReference type="PANTHER" id="PTHR19376:SF11">
    <property type="entry name" value="DNA-DIRECTED RNA POLYMERASE I SUBUNIT RPA1"/>
    <property type="match status" value="1"/>
</dbReference>
<proteinExistence type="inferred from homology"/>
<keyword evidence="11 15" id="KW-0804">Transcription</keyword>
<feature type="domain" description="RNA polymerase N-terminal" evidence="16">
    <location>
        <begin position="291"/>
        <end position="621"/>
    </location>
</feature>
<evidence type="ECO:0000256" key="15">
    <source>
        <dbReference type="RuleBase" id="RU004279"/>
    </source>
</evidence>
<dbReference type="InterPro" id="IPR006592">
    <property type="entry name" value="RNA_pol_N"/>
</dbReference>
<evidence type="ECO:0000313" key="17">
    <source>
        <dbReference type="EMBL" id="KAL1129002.1"/>
    </source>
</evidence>
<dbReference type="FunFam" id="3.30.1490.180:FF:000003">
    <property type="entry name" value="DNA-directed RNA polymerase subunit"/>
    <property type="match status" value="1"/>
</dbReference>
<keyword evidence="8" id="KW-0479">Metal-binding</keyword>
<sequence length="1294" mass="144566">MDQLKYCKPGGLTFGLFSSKEIARLSVVEVVTPISFNVLGHPLPGGLYDPALGPSNFSASCSTCANNINKCPGHMGHIEIPLPVVNPLFASTVNTILKLSCLNCFRVLLPPQAKSILSGQLRLLSAGYIAVARQMSDMYTNVEMTWGGKPEDIASQASLIEKIDSFISEALASPDMQPQSNNKGETNYRNEFLKMACGFLFKGKKCPYCTQNWKIITFIRRQALITKNTVEVAKKFSSKGSEVDSLNAGSQVFLTPSESKKYFQKLWENDSQFLIAFAPLLGTTCEANPTDLFFMTVIPVTPTNCRPTNFVNGTLVEHPSNNIYKAILNDCIVMRNLICVINKVNFNSAPTDELKAVLKELKGKTNTEKLQFAWHELQTNVDSLLDAEAKKSRAFEGLGLKQIIEKKEGIIRMNMMGKRVNFAARSVITPDPNLNIDEIGIPEAFAKKLTYPVPVTVWNVTELRKLIMNGPDVHPGANVVENEDGSLIKLDPKDVVQRESVAKRLLTPGEKKGLKVLHRHLLNGDVLLLNRQPTLHRPSIMAHRARILKGEKTLRLHYANCKSYNADFDGDEMNAHFPQNEVARSEGYNLVSVSKQYLVPKDGTPLSGLIQDHVVSGVRLSIRGKFFTRDEYLQLVFQGLSFLQGDIKILPPAIIKPVRLWSGKQIISTIIINVIPRGKVLINLNSTAKIGYKAWEKCKLRPWAAGGTPFNDPRSMTEAEVIIRSGELLCGVLDKMHYGSTPYSLVHCVYELYGGDVSCQLLSSFAKLFTSFLQREGFTLGVSDILVVKEADKQRKEFIKKLRRIGDEVAERAVDSVEVANKGLPKALEEAHKKIPMFRAQLDHEYKKALDSYTNDINKSCVPAGLSTPFPHNNLQLMVQSGAKGSTVNTMQISCLLGQIELEGKRPPLMISGKSLPSFKAYDTSPRAGGFIDGRFMTGIQPQEFFFHCMAGREGLIDTAVKTSRSGYLQRCLIKHLESLIVNYDMTVRDSDGSIVQYCYGEDGLEVSKCQFLKENQIQFLEDNMSAVFDSEVNASLKEATDTKGVKAYKKVLRNWQKSHNTFKMPRGNGFTLFSQEVSKDLPTSSKLDSYIGRDRRVVDICKKWFQLEDSVRDEYRNKWPSPPDPISSKFQADRHLGSLTEKLDGVIKNYIKKKDKSKRLEIIRMMEHKFLLSTCCAGEPVGLLAAQSVGEPSTQMTLNTFHFAGRGEMNVTLGIPRLREILMVASKNIKTPTMEVPFHSNLPGIEKKVNRLRKYLKQVTLADVLESISVTEKIAVSPVRKQVYKCCYSVLIF</sequence>
<dbReference type="InterPro" id="IPR015699">
    <property type="entry name" value="DNA-dir_RNA_pol1_lsu_N"/>
</dbReference>
<dbReference type="Pfam" id="PF04983">
    <property type="entry name" value="RNA_pol_Rpb1_3"/>
    <property type="match status" value="1"/>
</dbReference>
<evidence type="ECO:0000256" key="14">
    <source>
        <dbReference type="ARBA" id="ARBA00053996"/>
    </source>
</evidence>
<dbReference type="Gene3D" id="4.10.860.120">
    <property type="entry name" value="RNA polymerase II, clamp domain"/>
    <property type="match status" value="1"/>
</dbReference>
<keyword evidence="5" id="KW-0597">Phosphoprotein</keyword>
<evidence type="ECO:0000256" key="12">
    <source>
        <dbReference type="ARBA" id="ARBA00023242"/>
    </source>
</evidence>
<dbReference type="InterPro" id="IPR007083">
    <property type="entry name" value="RNA_pol_Rpb1_4"/>
</dbReference>
<dbReference type="Gene3D" id="2.40.40.20">
    <property type="match status" value="1"/>
</dbReference>
<evidence type="ECO:0000256" key="7">
    <source>
        <dbReference type="ARBA" id="ARBA00022695"/>
    </source>
</evidence>
<comment type="catalytic activity">
    <reaction evidence="13 15">
        <text>RNA(n) + a ribonucleoside 5'-triphosphate = RNA(n+1) + diphosphate</text>
        <dbReference type="Rhea" id="RHEA:21248"/>
        <dbReference type="Rhea" id="RHEA-COMP:14527"/>
        <dbReference type="Rhea" id="RHEA-COMP:17342"/>
        <dbReference type="ChEBI" id="CHEBI:33019"/>
        <dbReference type="ChEBI" id="CHEBI:61557"/>
        <dbReference type="ChEBI" id="CHEBI:140395"/>
        <dbReference type="EC" id="2.7.7.6"/>
    </reaction>
</comment>
<evidence type="ECO:0000313" key="18">
    <source>
        <dbReference type="Proteomes" id="UP001558652"/>
    </source>
</evidence>
<dbReference type="GO" id="GO:0005736">
    <property type="term" value="C:RNA polymerase I complex"/>
    <property type="evidence" value="ECO:0007669"/>
    <property type="project" value="UniProtKB-ARBA"/>
</dbReference>
<evidence type="ECO:0000256" key="4">
    <source>
        <dbReference type="ARBA" id="ARBA00022478"/>
    </source>
</evidence>
<dbReference type="Proteomes" id="UP001558652">
    <property type="component" value="Unassembled WGS sequence"/>
</dbReference>
<evidence type="ECO:0000256" key="11">
    <source>
        <dbReference type="ARBA" id="ARBA00023163"/>
    </source>
</evidence>
<dbReference type="SMART" id="SM00663">
    <property type="entry name" value="RPOLA_N"/>
    <property type="match status" value="1"/>
</dbReference>
<dbReference type="SUPFAM" id="SSF64484">
    <property type="entry name" value="beta and beta-prime subunits of DNA dependent RNA-polymerase"/>
    <property type="match status" value="1"/>
</dbReference>